<name>A0ABS2EJJ0_9FIRM</name>
<sequence>MKRLKKPPLVRKWYYCPYCHTKIAVYDNTAKAAGVYIKCRTCKKEVEIRI</sequence>
<dbReference type="EMBL" id="JACJKH010000027">
    <property type="protein sequence ID" value="MBM6745213.1"/>
    <property type="molecule type" value="Genomic_DNA"/>
</dbReference>
<dbReference type="SUPFAM" id="SSF57783">
    <property type="entry name" value="Zinc beta-ribbon"/>
    <property type="match status" value="1"/>
</dbReference>
<accession>A0ABS2EJJ0</accession>
<gene>
    <name evidence="1" type="ORF">H6A32_13055</name>
</gene>
<dbReference type="NCBIfam" id="TIGR02098">
    <property type="entry name" value="MJ0042_CXXC"/>
    <property type="match status" value="1"/>
</dbReference>
<evidence type="ECO:0000313" key="2">
    <source>
        <dbReference type="Proteomes" id="UP000775686"/>
    </source>
</evidence>
<dbReference type="InterPro" id="IPR011723">
    <property type="entry name" value="Znf/thioredoxin_put"/>
</dbReference>
<proteinExistence type="predicted"/>
<keyword evidence="2" id="KW-1185">Reference proteome</keyword>
<dbReference type="RefSeq" id="WP_204864533.1">
    <property type="nucleotide sequence ID" value="NZ_JACJKH010000027.1"/>
</dbReference>
<evidence type="ECO:0000313" key="1">
    <source>
        <dbReference type="EMBL" id="MBM6745213.1"/>
    </source>
</evidence>
<reference evidence="1 2" key="1">
    <citation type="journal article" date="2021" name="Sci. Rep.">
        <title>The distribution of antibiotic resistance genes in chicken gut microbiota commensals.</title>
        <authorList>
            <person name="Juricova H."/>
            <person name="Matiasovicova J."/>
            <person name="Kubasova T."/>
            <person name="Cejkova D."/>
            <person name="Rychlik I."/>
        </authorList>
    </citation>
    <scope>NUCLEOTIDE SEQUENCE [LARGE SCALE GENOMIC DNA]</scope>
    <source>
        <strain evidence="1 2">An770</strain>
    </source>
</reference>
<comment type="caution">
    <text evidence="1">The sequence shown here is derived from an EMBL/GenBank/DDBJ whole genome shotgun (WGS) entry which is preliminary data.</text>
</comment>
<organism evidence="1 2">
    <name type="scientific">Drancourtella massiliensis</name>
    <dbReference type="NCBI Taxonomy" id="1632013"/>
    <lineage>
        <taxon>Bacteria</taxon>
        <taxon>Bacillati</taxon>
        <taxon>Bacillota</taxon>
        <taxon>Clostridia</taxon>
        <taxon>Eubacteriales</taxon>
        <taxon>Oscillospiraceae</taxon>
        <taxon>Drancourtella</taxon>
    </lineage>
</organism>
<dbReference type="Proteomes" id="UP000775686">
    <property type="component" value="Unassembled WGS sequence"/>
</dbReference>
<protein>
    <submittedName>
        <fullName evidence="1">Uncharacterized protein</fullName>
    </submittedName>
</protein>